<dbReference type="InterPro" id="IPR036365">
    <property type="entry name" value="PGBD-like_sf"/>
</dbReference>
<dbReference type="InterPro" id="IPR038063">
    <property type="entry name" value="Transpep_catalytic_dom"/>
</dbReference>
<dbReference type="SUPFAM" id="SSF47090">
    <property type="entry name" value="PGBD-like"/>
    <property type="match status" value="1"/>
</dbReference>
<dbReference type="SUPFAM" id="SSF141523">
    <property type="entry name" value="L,D-transpeptidase catalytic domain-like"/>
    <property type="match status" value="1"/>
</dbReference>
<dbReference type="RefSeq" id="WP_087504786.1">
    <property type="nucleotide sequence ID" value="NZ_BMDX01000003.1"/>
</dbReference>
<dbReference type="GO" id="GO:0009252">
    <property type="term" value="P:peptidoglycan biosynthetic process"/>
    <property type="evidence" value="ECO:0007669"/>
    <property type="project" value="UniProtKB-UniPathway"/>
</dbReference>
<dbReference type="InterPro" id="IPR036366">
    <property type="entry name" value="PGBDSf"/>
</dbReference>
<feature type="active site" description="Nucleophile" evidence="7">
    <location>
        <position position="460"/>
    </location>
</feature>
<dbReference type="Proteomes" id="UP000619743">
    <property type="component" value="Unassembled WGS sequence"/>
</dbReference>
<evidence type="ECO:0000259" key="9">
    <source>
        <dbReference type="PROSITE" id="PS52029"/>
    </source>
</evidence>
<dbReference type="GO" id="GO:0004180">
    <property type="term" value="F:carboxypeptidase activity"/>
    <property type="evidence" value="ECO:0007669"/>
    <property type="project" value="UniProtKB-ARBA"/>
</dbReference>
<dbReference type="CDD" id="cd16913">
    <property type="entry name" value="YkuD_like"/>
    <property type="match status" value="1"/>
</dbReference>
<dbReference type="Pfam" id="PF01471">
    <property type="entry name" value="PG_binding_1"/>
    <property type="match status" value="1"/>
</dbReference>
<organism evidence="10 11">
    <name type="scientific">Neiella marina</name>
    <dbReference type="NCBI Taxonomy" id="508461"/>
    <lineage>
        <taxon>Bacteria</taxon>
        <taxon>Pseudomonadati</taxon>
        <taxon>Pseudomonadota</taxon>
        <taxon>Gammaproteobacteria</taxon>
        <taxon>Alteromonadales</taxon>
        <taxon>Echinimonadaceae</taxon>
        <taxon>Neiella</taxon>
    </lineage>
</organism>
<proteinExistence type="inferred from homology"/>
<dbReference type="InterPro" id="IPR052905">
    <property type="entry name" value="LD-transpeptidase_YkuD-like"/>
</dbReference>
<keyword evidence="11" id="KW-1185">Reference proteome</keyword>
<dbReference type="Gene3D" id="2.40.440.10">
    <property type="entry name" value="L,D-transpeptidase catalytic domain-like"/>
    <property type="match status" value="1"/>
</dbReference>
<dbReference type="Pfam" id="PF03734">
    <property type="entry name" value="YkuD"/>
    <property type="match status" value="1"/>
</dbReference>
<dbReference type="PANTHER" id="PTHR41533:SF2">
    <property type="entry name" value="BLR7131 PROTEIN"/>
    <property type="match status" value="1"/>
</dbReference>
<dbReference type="GO" id="GO:0016740">
    <property type="term" value="F:transferase activity"/>
    <property type="evidence" value="ECO:0007669"/>
    <property type="project" value="UniProtKB-KW"/>
</dbReference>
<evidence type="ECO:0000256" key="4">
    <source>
        <dbReference type="ARBA" id="ARBA00022960"/>
    </source>
</evidence>
<feature type="active site" description="Proton donor/acceptor" evidence="7">
    <location>
        <position position="441"/>
    </location>
</feature>
<evidence type="ECO:0000256" key="7">
    <source>
        <dbReference type="PROSITE-ProRule" id="PRU01373"/>
    </source>
</evidence>
<dbReference type="OrthoDB" id="9778545at2"/>
<dbReference type="AlphaFoldDB" id="A0A8J2U398"/>
<evidence type="ECO:0000313" key="11">
    <source>
        <dbReference type="Proteomes" id="UP000619743"/>
    </source>
</evidence>
<dbReference type="GO" id="GO:0008360">
    <property type="term" value="P:regulation of cell shape"/>
    <property type="evidence" value="ECO:0007669"/>
    <property type="project" value="UniProtKB-UniRule"/>
</dbReference>
<accession>A0A8J2U398</accession>
<dbReference type="Gene3D" id="1.10.101.10">
    <property type="entry name" value="PGBD-like superfamily/PGBD"/>
    <property type="match status" value="1"/>
</dbReference>
<dbReference type="Pfam" id="PF20142">
    <property type="entry name" value="Scaffold"/>
    <property type="match status" value="1"/>
</dbReference>
<dbReference type="InterPro" id="IPR045380">
    <property type="entry name" value="LD_TPept_scaffold_dom"/>
</dbReference>
<dbReference type="GO" id="GO:0071555">
    <property type="term" value="P:cell wall organization"/>
    <property type="evidence" value="ECO:0007669"/>
    <property type="project" value="UniProtKB-UniRule"/>
</dbReference>
<keyword evidence="4 7" id="KW-0133">Cell shape</keyword>
<keyword evidence="6 7" id="KW-0961">Cell wall biogenesis/degradation</keyword>
<evidence type="ECO:0000256" key="3">
    <source>
        <dbReference type="ARBA" id="ARBA00022679"/>
    </source>
</evidence>
<keyword evidence="5 7" id="KW-0573">Peptidoglycan synthesis</keyword>
<evidence type="ECO:0000256" key="6">
    <source>
        <dbReference type="ARBA" id="ARBA00023316"/>
    </source>
</evidence>
<dbReference type="InterPro" id="IPR005490">
    <property type="entry name" value="LD_TPept_cat_dom"/>
</dbReference>
<comment type="caution">
    <text evidence="10">The sequence shown here is derived from an EMBL/GenBank/DDBJ whole genome shotgun (WGS) entry which is preliminary data.</text>
</comment>
<dbReference type="InterPro" id="IPR002477">
    <property type="entry name" value="Peptidoglycan-bd-like"/>
</dbReference>
<evidence type="ECO:0000256" key="2">
    <source>
        <dbReference type="ARBA" id="ARBA00005992"/>
    </source>
</evidence>
<sequence length="553" mass="62491">MLRQFLAVICFLPAVALANISDFIAQNLNDDLPAETLQLPRFSDHYSHLVNFYEFRDYQPIWYINGELSEQAQQLLQALKQASYNGLRPEDYFADIIDMIAAQPSHGELSKSRAELLLSLGFLQYVADVKVGRTPPTAHHQGIPELVELDDPGQLLQRISDGEDPVAILAQAEPPSSLYQRLKKAMITIVNNRLDTEQWLPVPSGKTLHPGDQITTVLYQSIAERLAELVPAAEPMTFAGTYDQAMVANIKRFQLLNGLGQDGVIGKRTYEALNKDWFAREQQMIATMERLRWLPREIVDTRYILVNVPSFTMYGIEADSQGEQQLTFESDVIVGKSYRRYRTPLFVADMTYMVFNPYWNVPNSILRREYIPHVDKPGFFEEHNFQLVKYFSKTAEVFPPTPENIAALKRGEFLLRQSNGPHNALGEAKFIFPNSNNVYLHGTPAKSLFAKERRDFSHGCIRVGDVPGLANWVLNPEGWDAAAIDEEFAADGAKVVSLKTAITVGIIYLTAIVDDEDNLIFHNDIYGHDARLLKELGMTSEQIMLPAVERALQ</sequence>
<keyword evidence="8" id="KW-0732">Signal</keyword>
<dbReference type="UniPathway" id="UPA00219"/>
<dbReference type="PANTHER" id="PTHR41533">
    <property type="entry name" value="L,D-TRANSPEPTIDASE HI_1667-RELATED"/>
    <property type="match status" value="1"/>
</dbReference>
<gene>
    <name evidence="10" type="ORF">GCM10011369_09360</name>
</gene>
<evidence type="ECO:0000256" key="1">
    <source>
        <dbReference type="ARBA" id="ARBA00004752"/>
    </source>
</evidence>
<keyword evidence="3" id="KW-0808">Transferase</keyword>
<evidence type="ECO:0000256" key="5">
    <source>
        <dbReference type="ARBA" id="ARBA00022984"/>
    </source>
</evidence>
<protein>
    <submittedName>
        <fullName evidence="10">Murein L,D-transpeptidase</fullName>
    </submittedName>
</protein>
<name>A0A8J2U398_9GAMM</name>
<evidence type="ECO:0000313" key="10">
    <source>
        <dbReference type="EMBL" id="GGA69824.1"/>
    </source>
</evidence>
<feature type="signal peptide" evidence="8">
    <location>
        <begin position="1"/>
        <end position="18"/>
    </location>
</feature>
<feature type="chain" id="PRO_5035225863" evidence="8">
    <location>
        <begin position="19"/>
        <end position="553"/>
    </location>
</feature>
<comment type="pathway">
    <text evidence="1 7">Cell wall biogenesis; peptidoglycan biosynthesis.</text>
</comment>
<reference evidence="11" key="1">
    <citation type="journal article" date="2019" name="Int. J. Syst. Evol. Microbiol.">
        <title>The Global Catalogue of Microorganisms (GCM) 10K type strain sequencing project: providing services to taxonomists for standard genome sequencing and annotation.</title>
        <authorList>
            <consortium name="The Broad Institute Genomics Platform"/>
            <consortium name="The Broad Institute Genome Sequencing Center for Infectious Disease"/>
            <person name="Wu L."/>
            <person name="Ma J."/>
        </authorList>
    </citation>
    <scope>NUCLEOTIDE SEQUENCE [LARGE SCALE GENOMIC DNA]</scope>
    <source>
        <strain evidence="11">CGMCC 1.10130</strain>
    </source>
</reference>
<feature type="domain" description="L,D-TPase catalytic" evidence="9">
    <location>
        <begin position="302"/>
        <end position="484"/>
    </location>
</feature>
<dbReference type="EMBL" id="BMDX01000003">
    <property type="protein sequence ID" value="GGA69824.1"/>
    <property type="molecule type" value="Genomic_DNA"/>
</dbReference>
<dbReference type="PROSITE" id="PS52029">
    <property type="entry name" value="LD_TPASE"/>
    <property type="match status" value="1"/>
</dbReference>
<comment type="similarity">
    <text evidence="2">Belongs to the YkuD family.</text>
</comment>
<evidence type="ECO:0000256" key="8">
    <source>
        <dbReference type="SAM" id="SignalP"/>
    </source>
</evidence>